<dbReference type="Pfam" id="PF19569">
    <property type="entry name" value="START_2"/>
    <property type="match status" value="1"/>
</dbReference>
<proteinExistence type="predicted"/>
<reference evidence="2" key="1">
    <citation type="submission" date="2022-05" db="EMBL/GenBank/DDBJ databases">
        <authorList>
            <person name="Sun X."/>
        </authorList>
    </citation>
    <scope>NUCLEOTIDE SEQUENCE</scope>
    <source>
        <strain evidence="2">Ai-910</strain>
    </source>
</reference>
<protein>
    <submittedName>
        <fullName evidence="2">SRPBCC domain-containing protein</fullName>
    </submittedName>
</protein>
<dbReference type="RefSeq" id="WP_250724719.1">
    <property type="nucleotide sequence ID" value="NZ_CP098400.1"/>
</dbReference>
<dbReference type="InterPro" id="IPR045736">
    <property type="entry name" value="START_2"/>
</dbReference>
<sequence length="130" mass="15093">MAGQKETIELEYILNTTPGLLFNRISTASGLSEWFADEVNIDGKVFVLRWEGSEQRVEQTVRKENKLVRYTWVDDEELEGEWFEFRINVDELTGDVALIVIDNVDVDEKDDLIEIWNRQIDTLKRGLGSI</sequence>
<dbReference type="KEGG" id="alkq:M9189_03815"/>
<dbReference type="SUPFAM" id="SSF55961">
    <property type="entry name" value="Bet v1-like"/>
    <property type="match status" value="1"/>
</dbReference>
<dbReference type="EMBL" id="CP098400">
    <property type="protein sequence ID" value="URW80477.1"/>
    <property type="molecule type" value="Genomic_DNA"/>
</dbReference>
<keyword evidence="3" id="KW-1185">Reference proteome</keyword>
<evidence type="ECO:0000259" key="1">
    <source>
        <dbReference type="Pfam" id="PF19569"/>
    </source>
</evidence>
<dbReference type="Gene3D" id="3.30.530.20">
    <property type="match status" value="1"/>
</dbReference>
<reference evidence="2" key="2">
    <citation type="submission" date="2022-06" db="EMBL/GenBank/DDBJ databases">
        <title>Xiashengella guii gen. nov. sp. nov., a bacterium isolated form anaerobic digestion tank.</title>
        <authorList>
            <person name="Huang H."/>
        </authorList>
    </citation>
    <scope>NUCLEOTIDE SEQUENCE</scope>
    <source>
        <strain evidence="2">Ai-910</strain>
    </source>
</reference>
<organism evidence="2 3">
    <name type="scientific">Xiashengella succiniciproducens</name>
    <dbReference type="NCBI Taxonomy" id="2949635"/>
    <lineage>
        <taxon>Bacteria</taxon>
        <taxon>Pseudomonadati</taxon>
        <taxon>Bacteroidota</taxon>
        <taxon>Bacteroidia</taxon>
        <taxon>Marinilabiliales</taxon>
        <taxon>Marinilabiliaceae</taxon>
        <taxon>Xiashengella</taxon>
    </lineage>
</organism>
<accession>A0A9J6ZS53</accession>
<dbReference type="InterPro" id="IPR023393">
    <property type="entry name" value="START-like_dom_sf"/>
</dbReference>
<name>A0A9J6ZS53_9BACT</name>
<feature type="domain" description="START-like" evidence="1">
    <location>
        <begin position="4"/>
        <end position="128"/>
    </location>
</feature>
<evidence type="ECO:0000313" key="3">
    <source>
        <dbReference type="Proteomes" id="UP001056426"/>
    </source>
</evidence>
<dbReference type="AlphaFoldDB" id="A0A9J6ZS53"/>
<evidence type="ECO:0000313" key="2">
    <source>
        <dbReference type="EMBL" id="URW80477.1"/>
    </source>
</evidence>
<dbReference type="Proteomes" id="UP001056426">
    <property type="component" value="Chromosome"/>
</dbReference>
<gene>
    <name evidence="2" type="ORF">M9189_03815</name>
</gene>